<dbReference type="Pfam" id="PF02535">
    <property type="entry name" value="Zip"/>
    <property type="match status" value="1"/>
</dbReference>
<comment type="catalytic activity">
    <reaction evidence="13">
        <text>Zn(2+)(in) = Zn(2+)(out)</text>
        <dbReference type="Rhea" id="RHEA:29351"/>
        <dbReference type="ChEBI" id="CHEBI:29105"/>
    </reaction>
</comment>
<feature type="binding site" description="M1 metal binding site" evidence="13">
    <location>
        <position position="131"/>
    </location>
    <ligand>
        <name>Zn(2+)</name>
        <dbReference type="ChEBI" id="CHEBI:29105"/>
    </ligand>
</feature>
<keyword evidence="6" id="KW-0479">Metal-binding</keyword>
<comment type="caution">
    <text evidence="13">Lacks conserved residue(s) required for the propagation of feature annotation.</text>
</comment>
<proteinExistence type="inferred from homology"/>
<evidence type="ECO:0000256" key="1">
    <source>
        <dbReference type="ARBA" id="ARBA00004651"/>
    </source>
</evidence>
<protein>
    <recommendedName>
        <fullName evidence="13">Zinc transporter ZupT</fullName>
    </recommendedName>
</protein>
<evidence type="ECO:0000313" key="15">
    <source>
        <dbReference type="Proteomes" id="UP000035368"/>
    </source>
</evidence>
<name>A0A0G3GTC5_9CORY</name>
<comment type="function">
    <text evidence="13">Mediates zinc uptake. May also transport other divalent cations.</text>
</comment>
<keyword evidence="4 13" id="KW-1003">Cell membrane</keyword>
<feature type="transmembrane region" description="Helical" evidence="13">
    <location>
        <begin position="28"/>
        <end position="49"/>
    </location>
</feature>
<sequence length="260" mass="27195">MILAFALTLAAGLSTAIGGLVVLKRREPTQLFLAAALGFSAGVMLWVSFLEIMPEATANLQESFGEKRGAWAATGAFFAGVLLIGIIDRLVPEPVNPHETHVGDGQDLSAQAFSKMGLMMALAIGIHNFPEGFATFLSGMNSLQVALPVAIAIGIHNIPEGISVAIPLWQATGSRWKGFKWAAITGLAEPLGALVGYLVLLPFLGPTTMGIAFGMIAGIMVFISLDELLPTAEATGKHHAAVYGLVVGMAVMALSLLLFL</sequence>
<evidence type="ECO:0000313" key="14">
    <source>
        <dbReference type="EMBL" id="AKK02783.1"/>
    </source>
</evidence>
<dbReference type="HAMAP" id="MF_00548">
    <property type="entry name" value="ZupT"/>
    <property type="match status" value="1"/>
</dbReference>
<dbReference type="EMBL" id="CP011541">
    <property type="protein sequence ID" value="AKK02783.1"/>
    <property type="molecule type" value="Genomic_DNA"/>
</dbReference>
<dbReference type="InterPro" id="IPR003689">
    <property type="entry name" value="ZIP"/>
</dbReference>
<dbReference type="GO" id="GO:0005886">
    <property type="term" value="C:plasma membrane"/>
    <property type="evidence" value="ECO:0007669"/>
    <property type="project" value="UniProtKB-SubCell"/>
</dbReference>
<dbReference type="PANTHER" id="PTHR11040:SF205">
    <property type="entry name" value="ZINC TRANSPORTER ZUPT"/>
    <property type="match status" value="1"/>
</dbReference>
<feature type="transmembrane region" description="Helical" evidence="13">
    <location>
        <begin position="70"/>
        <end position="87"/>
    </location>
</feature>
<evidence type="ECO:0000256" key="8">
    <source>
        <dbReference type="ARBA" id="ARBA00022906"/>
    </source>
</evidence>
<keyword evidence="11 13" id="KW-0406">Ion transport</keyword>
<accession>A0A0G3GTC5</accession>
<dbReference type="GO" id="GO:0005385">
    <property type="term" value="F:zinc ion transmembrane transporter activity"/>
    <property type="evidence" value="ECO:0007669"/>
    <property type="project" value="UniProtKB-UniRule"/>
</dbReference>
<keyword evidence="7 13" id="KW-0862">Zinc</keyword>
<evidence type="ECO:0000256" key="3">
    <source>
        <dbReference type="ARBA" id="ARBA00022448"/>
    </source>
</evidence>
<evidence type="ECO:0000256" key="10">
    <source>
        <dbReference type="ARBA" id="ARBA00023004"/>
    </source>
</evidence>
<evidence type="ECO:0000256" key="5">
    <source>
        <dbReference type="ARBA" id="ARBA00022692"/>
    </source>
</evidence>
<dbReference type="RefSeq" id="WP_047239922.1">
    <property type="nucleotide sequence ID" value="NZ_CP011541.1"/>
</dbReference>
<feature type="binding site" description="M2 metal binding site" evidence="13">
    <location>
        <position position="131"/>
    </location>
    <ligand>
        <name>Fe(2+)</name>
        <dbReference type="ChEBI" id="CHEBI:29033"/>
    </ligand>
</feature>
<keyword evidence="15" id="KW-1185">Reference proteome</keyword>
<dbReference type="GO" id="GO:0046872">
    <property type="term" value="F:metal ion binding"/>
    <property type="evidence" value="ECO:0007669"/>
    <property type="project" value="UniProtKB-KW"/>
</dbReference>
<feature type="binding site" description="M2 metal binding site" evidence="13">
    <location>
        <position position="128"/>
    </location>
    <ligand>
        <name>Fe(2+)</name>
        <dbReference type="ChEBI" id="CHEBI:29033"/>
    </ligand>
</feature>
<reference evidence="14 15" key="1">
    <citation type="submission" date="2015-05" db="EMBL/GenBank/DDBJ databases">
        <title>Complete genome sequence of Corynebacterium epidermidicanis DSM 45586, isolated from the skin of a dog suffering from pruritus.</title>
        <authorList>
            <person name="Ruckert C."/>
            <person name="Albersmeier A."/>
            <person name="Winkler A."/>
            <person name="Tauch A."/>
        </authorList>
    </citation>
    <scope>NUCLEOTIDE SEQUENCE [LARGE SCALE GENOMIC DNA]</scope>
    <source>
        <strain evidence="14 15">DSM 45586</strain>
    </source>
</reference>
<evidence type="ECO:0000256" key="11">
    <source>
        <dbReference type="ARBA" id="ARBA00023065"/>
    </source>
</evidence>
<evidence type="ECO:0000256" key="13">
    <source>
        <dbReference type="HAMAP-Rule" id="MF_00548"/>
    </source>
</evidence>
<feature type="transmembrane region" description="Helical" evidence="13">
    <location>
        <begin position="241"/>
        <end position="259"/>
    </location>
</feature>
<dbReference type="NCBIfam" id="NF003243">
    <property type="entry name" value="PRK04201.1"/>
    <property type="match status" value="1"/>
</dbReference>
<evidence type="ECO:0000256" key="12">
    <source>
        <dbReference type="ARBA" id="ARBA00023136"/>
    </source>
</evidence>
<dbReference type="Proteomes" id="UP000035368">
    <property type="component" value="Chromosome"/>
</dbReference>
<feature type="binding site" description="M1 metal binding site" evidence="13">
    <location>
        <position position="156"/>
    </location>
    <ligand>
        <name>Zn(2+)</name>
        <dbReference type="ChEBI" id="CHEBI:29105"/>
    </ligand>
</feature>
<feature type="transmembrane region" description="Helical" evidence="13">
    <location>
        <begin position="145"/>
        <end position="169"/>
    </location>
</feature>
<dbReference type="STRING" id="1050174.CEPID_04560"/>
<feature type="binding site" description="M2 metal binding site" evidence="13">
    <location>
        <position position="189"/>
    </location>
    <ligand>
        <name>Fe(2+)</name>
        <dbReference type="ChEBI" id="CHEBI:29033"/>
    </ligand>
</feature>
<feature type="binding site" description="M2 metal binding site" evidence="13">
    <location>
        <position position="157"/>
    </location>
    <ligand>
        <name>Fe(2+)</name>
        <dbReference type="ChEBI" id="CHEBI:29033"/>
    </ligand>
</feature>
<keyword evidence="12 13" id="KW-0472">Membrane</keyword>
<keyword evidence="8 13" id="KW-0864">Zinc transport</keyword>
<dbReference type="AlphaFoldDB" id="A0A0G3GTC5"/>
<evidence type="ECO:0000256" key="2">
    <source>
        <dbReference type="ARBA" id="ARBA00009703"/>
    </source>
</evidence>
<dbReference type="PATRIC" id="fig|1050174.4.peg.924"/>
<keyword evidence="3 13" id="KW-0813">Transport</keyword>
<feature type="binding site" description="M1 metal binding site" evidence="13">
    <location>
        <position position="160"/>
    </location>
    <ligand>
        <name>Zn(2+)</name>
        <dbReference type="ChEBI" id="CHEBI:29105"/>
    </ligand>
</feature>
<comment type="subcellular location">
    <subcellularLocation>
        <location evidence="1 13">Cell membrane</location>
        <topology evidence="1 13">Multi-pass membrane protein</topology>
    </subcellularLocation>
</comment>
<gene>
    <name evidence="13 14" type="primary">zupT</name>
    <name evidence="14" type="ORF">CEPID_04560</name>
</gene>
<evidence type="ECO:0000256" key="4">
    <source>
        <dbReference type="ARBA" id="ARBA00022475"/>
    </source>
</evidence>
<evidence type="ECO:0000256" key="6">
    <source>
        <dbReference type="ARBA" id="ARBA00022723"/>
    </source>
</evidence>
<keyword evidence="9 13" id="KW-1133">Transmembrane helix</keyword>
<keyword evidence="10" id="KW-0408">Iron</keyword>
<dbReference type="InterPro" id="IPR023498">
    <property type="entry name" value="Zn_transptr_ZupT"/>
</dbReference>
<feature type="transmembrane region" description="Helical" evidence="13">
    <location>
        <begin position="210"/>
        <end position="229"/>
    </location>
</feature>
<evidence type="ECO:0000256" key="7">
    <source>
        <dbReference type="ARBA" id="ARBA00022833"/>
    </source>
</evidence>
<feature type="binding site" description="M2 metal binding site" evidence="13">
    <location>
        <position position="160"/>
    </location>
    <ligand>
        <name>Fe(2+)</name>
        <dbReference type="ChEBI" id="CHEBI:29033"/>
    </ligand>
</feature>
<keyword evidence="5 13" id="KW-0812">Transmembrane</keyword>
<dbReference type="OrthoDB" id="9787346at2"/>
<feature type="transmembrane region" description="Helical" evidence="13">
    <location>
        <begin position="181"/>
        <end position="204"/>
    </location>
</feature>
<evidence type="ECO:0000256" key="9">
    <source>
        <dbReference type="ARBA" id="ARBA00022989"/>
    </source>
</evidence>
<dbReference type="PANTHER" id="PTHR11040">
    <property type="entry name" value="ZINC/IRON TRANSPORTER"/>
    <property type="match status" value="1"/>
</dbReference>
<dbReference type="KEGG" id="cei:CEPID_04560"/>
<organism evidence="14 15">
    <name type="scientific">Corynebacterium epidermidicanis</name>
    <dbReference type="NCBI Taxonomy" id="1050174"/>
    <lineage>
        <taxon>Bacteria</taxon>
        <taxon>Bacillati</taxon>
        <taxon>Actinomycetota</taxon>
        <taxon>Actinomycetes</taxon>
        <taxon>Mycobacteriales</taxon>
        <taxon>Corynebacteriaceae</taxon>
        <taxon>Corynebacterium</taxon>
    </lineage>
</organism>
<comment type="similarity">
    <text evidence="2 13">Belongs to the ZIP transporter (TC 2.A.5) family. ZupT subfamily.</text>
</comment>